<dbReference type="EMBL" id="CP004151">
    <property type="protein sequence ID" value="AHH03928.1"/>
    <property type="molecule type" value="Genomic_DNA"/>
</dbReference>
<reference evidence="1" key="1">
    <citation type="submission" date="2013-02" db="EMBL/GenBank/DDBJ databases">
        <title>Comparative genomics of Borrelia species.</title>
        <authorList>
            <person name="Schwan T.G."/>
            <person name="Raffel S.J."/>
            <person name="Porcella S.F."/>
        </authorList>
    </citation>
    <scope>NUCLEOTIDE SEQUENCE</scope>
    <source>
        <strain evidence="1">YOR</strain>
        <plasmid evidence="1">unnamed</plasmid>
    </source>
</reference>
<organism evidence="1">
    <name type="scientific">Borrelia nietonii YOR</name>
    <dbReference type="NCBI Taxonomy" id="1293576"/>
    <lineage>
        <taxon>Bacteria</taxon>
        <taxon>Pseudomonadati</taxon>
        <taxon>Spirochaetota</taxon>
        <taxon>Spirochaetia</taxon>
        <taxon>Spirochaetales</taxon>
        <taxon>Borreliaceae</taxon>
        <taxon>Borrelia</taxon>
        <taxon>Borrelia nietonii</taxon>
    </lineage>
</organism>
<gene>
    <name evidence="1" type="ORF">BHY_0977</name>
</gene>
<name>W5SB58_9SPIR</name>
<geneLocation type="plasmid" evidence="1">
    <name>unnamed</name>
</geneLocation>
<keyword evidence="1" id="KW-0614">Plasmid</keyword>
<protein>
    <submittedName>
        <fullName evidence="1">Uncharacterized protein</fullName>
    </submittedName>
</protein>
<dbReference type="AlphaFoldDB" id="W5SB58"/>
<sequence>MSMIYAKIELVEKMMDQRDEFEEVLFSKVVEKGAVVLVKPYDEEFTCSLARHYLDIFLRFCLRIPHIKAICGITKIKEKSLSVNKHFRSSMFVDLMLIFFEDLSLFEVEFQSIKFDSRG</sequence>
<dbReference type="HOGENOM" id="CLU_170886_0_0_12"/>
<evidence type="ECO:0000313" key="1">
    <source>
        <dbReference type="EMBL" id="AHH03928.1"/>
    </source>
</evidence>
<accession>W5SB58</accession>
<proteinExistence type="predicted"/>